<dbReference type="AlphaFoldDB" id="A0A3N0AZD2"/>
<feature type="signal peptide" evidence="2">
    <location>
        <begin position="1"/>
        <end position="32"/>
    </location>
</feature>
<gene>
    <name evidence="4" type="ORF">DMP06_05690</name>
</gene>
<feature type="region of interest" description="Disordered" evidence="1">
    <location>
        <begin position="178"/>
        <end position="366"/>
    </location>
</feature>
<keyword evidence="2" id="KW-0732">Signal</keyword>
<dbReference type="RefSeq" id="WP_123208781.1">
    <property type="nucleotide sequence ID" value="NZ_JBHTHO010000023.1"/>
</dbReference>
<feature type="compositionally biased region" description="Polar residues" evidence="1">
    <location>
        <begin position="228"/>
        <end position="237"/>
    </location>
</feature>
<dbReference type="Proteomes" id="UP000269591">
    <property type="component" value="Unassembled WGS sequence"/>
</dbReference>
<dbReference type="InterPro" id="IPR055431">
    <property type="entry name" value="RsgI_M"/>
</dbReference>
<evidence type="ECO:0000256" key="1">
    <source>
        <dbReference type="SAM" id="MobiDB-lite"/>
    </source>
</evidence>
<feature type="compositionally biased region" description="Low complexity" evidence="1">
    <location>
        <begin position="267"/>
        <end position="282"/>
    </location>
</feature>
<name>A0A3N0AZD2_9ACTN</name>
<evidence type="ECO:0000259" key="3">
    <source>
        <dbReference type="Pfam" id="PF23750"/>
    </source>
</evidence>
<feature type="compositionally biased region" description="Gly residues" evidence="1">
    <location>
        <begin position="247"/>
        <end position="266"/>
    </location>
</feature>
<sequence length="366" mass="36793">MTKKRLTVLLAATLSLMLCGALIAGCAQQASAENSQAIASGEAAVSSAEDEIYGTIVLRVNPEIAVSYDKSGNVVKVEGLNDDGRALVPDDAEFIGQPCRSVVEALLGKFNEAGYLVEEVEGEGRQVQIELEDGSHMPTHNFLNDIVEGADSYAHTNKVNAVFAVSGTTDYGWSYYDDTDYGPSNDGVTDYDDTDYGPNNDGDSRYDDKNDGTTDYAGKTDYDKDNTDYGNSNYTKPSSGSNSGGSSSAGGSSGGSSGGASGGGDSGYSNYGDSNYTKPSTGGSSGGSKPSGGSSGSSGSGSSGSSGGGSSTPAPEPDPAPVTPPSGGGGGNSDYGDSNYGGGGNSNYGGGGDSGYSNYGDSGYDD</sequence>
<accession>A0A3N0AZD2</accession>
<feature type="domain" description="Anti-sigma factor RsgI-like middle" evidence="3">
    <location>
        <begin position="53"/>
        <end position="131"/>
    </location>
</feature>
<feature type="compositionally biased region" description="Gly residues" evidence="1">
    <location>
        <begin position="283"/>
        <end position="310"/>
    </location>
</feature>
<feature type="chain" id="PRO_5018281651" description="Anti-sigma factor RsgI-like middle domain-containing protein" evidence="2">
    <location>
        <begin position="33"/>
        <end position="366"/>
    </location>
</feature>
<proteinExistence type="predicted"/>
<dbReference type="Pfam" id="PF23750">
    <property type="entry name" value="RsgI_M"/>
    <property type="match status" value="1"/>
</dbReference>
<feature type="compositionally biased region" description="Gly residues" evidence="1">
    <location>
        <begin position="326"/>
        <end position="354"/>
    </location>
</feature>
<reference evidence="5" key="1">
    <citation type="submission" date="2018-05" db="EMBL/GenBank/DDBJ databases">
        <title>Genome Sequencing of selected type strains of the family Eggerthellaceae.</title>
        <authorList>
            <person name="Danylec N."/>
            <person name="Stoll D.A."/>
            <person name="Doetsch A."/>
            <person name="Huch M."/>
        </authorList>
    </citation>
    <scope>NUCLEOTIDE SEQUENCE [LARGE SCALE GENOMIC DNA]</scope>
    <source>
        <strain evidence="5">DSM 24851</strain>
    </source>
</reference>
<keyword evidence="5" id="KW-1185">Reference proteome</keyword>
<protein>
    <recommendedName>
        <fullName evidence="3">Anti-sigma factor RsgI-like middle domain-containing protein</fullName>
    </recommendedName>
</protein>
<feature type="compositionally biased region" description="Low complexity" evidence="1">
    <location>
        <begin position="355"/>
        <end position="366"/>
    </location>
</feature>
<dbReference type="OrthoDB" id="1984700at2"/>
<feature type="compositionally biased region" description="Pro residues" evidence="1">
    <location>
        <begin position="314"/>
        <end position="324"/>
    </location>
</feature>
<evidence type="ECO:0000313" key="4">
    <source>
        <dbReference type="EMBL" id="RNL40231.1"/>
    </source>
</evidence>
<organism evidence="4 5">
    <name type="scientific">Slackia equolifaciens</name>
    <dbReference type="NCBI Taxonomy" id="498718"/>
    <lineage>
        <taxon>Bacteria</taxon>
        <taxon>Bacillati</taxon>
        <taxon>Actinomycetota</taxon>
        <taxon>Coriobacteriia</taxon>
        <taxon>Eggerthellales</taxon>
        <taxon>Eggerthellaceae</taxon>
        <taxon>Slackia</taxon>
    </lineage>
</organism>
<dbReference type="PROSITE" id="PS51257">
    <property type="entry name" value="PROKAR_LIPOPROTEIN"/>
    <property type="match status" value="1"/>
</dbReference>
<comment type="caution">
    <text evidence="4">The sequence shown here is derived from an EMBL/GenBank/DDBJ whole genome shotgun (WGS) entry which is preliminary data.</text>
</comment>
<dbReference type="EMBL" id="QIBX01000008">
    <property type="protein sequence ID" value="RNL40231.1"/>
    <property type="molecule type" value="Genomic_DNA"/>
</dbReference>
<evidence type="ECO:0000256" key="2">
    <source>
        <dbReference type="SAM" id="SignalP"/>
    </source>
</evidence>
<evidence type="ECO:0000313" key="5">
    <source>
        <dbReference type="Proteomes" id="UP000269591"/>
    </source>
</evidence>
<feature type="compositionally biased region" description="Basic and acidic residues" evidence="1">
    <location>
        <begin position="202"/>
        <end position="227"/>
    </location>
</feature>